<dbReference type="InterPro" id="IPR015943">
    <property type="entry name" value="WD40/YVTN_repeat-like_dom_sf"/>
</dbReference>
<dbReference type="EMBL" id="JBANRG010000009">
    <property type="protein sequence ID" value="KAK7463360.1"/>
    <property type="molecule type" value="Genomic_DNA"/>
</dbReference>
<evidence type="ECO:0000313" key="3">
    <source>
        <dbReference type="Proteomes" id="UP001498398"/>
    </source>
</evidence>
<sequence length="264" mass="28491">MSWISTISIPIHRLRQRSSIGPSVKDRRPTLLVADIDHDGKTTGTFRGHAGTISITKNTSNPQADPNTFCTWGTDGMTRLYDLRHPLPVLTVEGDTDGGSCSAVSAHPDGIPDAGTLTLVWKQLVVPTLTITGTAALNVCQDANEDGGRASVGYFLRPTTKVTLCGYVFDAGDHRMYESASFIYSFGTNDIYQDAKADVSCPTEAMSLSKCRHLSEKRRSAMSALMTVGERSRALGCSTMQSDDTEVEVYEAVYSGVLVCPGKK</sequence>
<name>A0ABR1IQD5_9AGAR</name>
<evidence type="ECO:0000313" key="2">
    <source>
        <dbReference type="EMBL" id="KAK7463360.1"/>
    </source>
</evidence>
<keyword evidence="3" id="KW-1185">Reference proteome</keyword>
<accession>A0ABR1IQD5</accession>
<dbReference type="SUPFAM" id="SSF50978">
    <property type="entry name" value="WD40 repeat-like"/>
    <property type="match status" value="1"/>
</dbReference>
<dbReference type="Gene3D" id="2.130.10.10">
    <property type="entry name" value="YVTN repeat-like/Quinoprotein amine dehydrogenase"/>
    <property type="match status" value="1"/>
</dbReference>
<evidence type="ECO:0000313" key="1">
    <source>
        <dbReference type="EMBL" id="KAK7436998.1"/>
    </source>
</evidence>
<proteinExistence type="predicted"/>
<gene>
    <name evidence="2" type="ORF">VKT23_006716</name>
    <name evidence="1" type="ORF">VKT23_018813</name>
</gene>
<organism evidence="1 3">
    <name type="scientific">Marasmiellus scandens</name>
    <dbReference type="NCBI Taxonomy" id="2682957"/>
    <lineage>
        <taxon>Eukaryota</taxon>
        <taxon>Fungi</taxon>
        <taxon>Dikarya</taxon>
        <taxon>Basidiomycota</taxon>
        <taxon>Agaricomycotina</taxon>
        <taxon>Agaricomycetes</taxon>
        <taxon>Agaricomycetidae</taxon>
        <taxon>Agaricales</taxon>
        <taxon>Marasmiineae</taxon>
        <taxon>Omphalotaceae</taxon>
        <taxon>Marasmiellus</taxon>
    </lineage>
</organism>
<dbReference type="Proteomes" id="UP001498398">
    <property type="component" value="Unassembled WGS sequence"/>
</dbReference>
<dbReference type="InterPro" id="IPR036322">
    <property type="entry name" value="WD40_repeat_dom_sf"/>
</dbReference>
<protein>
    <submittedName>
        <fullName evidence="1">Uncharacterized protein</fullName>
    </submittedName>
</protein>
<dbReference type="EMBL" id="JBANRG010000089">
    <property type="protein sequence ID" value="KAK7436998.1"/>
    <property type="molecule type" value="Genomic_DNA"/>
</dbReference>
<reference evidence="1 3" key="1">
    <citation type="submission" date="2024-01" db="EMBL/GenBank/DDBJ databases">
        <title>A draft genome for the cacao thread blight pathogen Marasmiellus scandens.</title>
        <authorList>
            <person name="Baruah I.K."/>
            <person name="Leung J."/>
            <person name="Bukari Y."/>
            <person name="Amoako-Attah I."/>
            <person name="Meinhardt L.W."/>
            <person name="Bailey B.A."/>
            <person name="Cohen S.P."/>
        </authorList>
    </citation>
    <scope>NUCLEOTIDE SEQUENCE [LARGE SCALE GENOMIC DNA]</scope>
    <source>
        <strain evidence="1 3">GH-19</strain>
    </source>
</reference>
<comment type="caution">
    <text evidence="1">The sequence shown here is derived from an EMBL/GenBank/DDBJ whole genome shotgun (WGS) entry which is preliminary data.</text>
</comment>